<protein>
    <recommendedName>
        <fullName evidence="3">Cytoplasmic protein</fullName>
    </recommendedName>
</protein>
<evidence type="ECO:0000313" key="2">
    <source>
        <dbReference type="Proteomes" id="UP000095256"/>
    </source>
</evidence>
<name>A0A1E5L1L5_9ENTE</name>
<accession>A0A1E5L1L5</accession>
<comment type="caution">
    <text evidence="1">The sequence shown here is derived from an EMBL/GenBank/DDBJ whole genome shotgun (WGS) entry which is preliminary data.</text>
</comment>
<dbReference type="RefSeq" id="WP_069696942.1">
    <property type="nucleotide sequence ID" value="NZ_JAGGMA010000011.1"/>
</dbReference>
<dbReference type="EMBL" id="MIEK01000001">
    <property type="protein sequence ID" value="OEH83931.1"/>
    <property type="molecule type" value="Genomic_DNA"/>
</dbReference>
<evidence type="ECO:0008006" key="3">
    <source>
        <dbReference type="Google" id="ProtNLM"/>
    </source>
</evidence>
<sequence length="123" mass="14158">MGNVTSKKQQVIRVEGIAEEKNKAFANALSQVQNHVLKESKDVTLRIEPIAVNVVKAEEETYVERFLFVLFPRVRHNFRVTLDVTADITMIEMDAVHFIEKKRTNPVGFSLPFFKNKIKKEAN</sequence>
<dbReference type="OrthoDB" id="4202626at2"/>
<dbReference type="AlphaFoldDB" id="A0A1E5L1L5"/>
<proteinExistence type="predicted"/>
<reference evidence="1 2" key="1">
    <citation type="submission" date="2016-09" db="EMBL/GenBank/DDBJ databases">
        <authorList>
            <person name="Capua I."/>
            <person name="De Benedictis P."/>
            <person name="Joannis T."/>
            <person name="Lombin L.H."/>
            <person name="Cattoli G."/>
        </authorList>
    </citation>
    <scope>NUCLEOTIDE SEQUENCE [LARGE SCALE GENOMIC DNA]</scope>
    <source>
        <strain evidence="1 2">LMG 25899</strain>
    </source>
</reference>
<organism evidence="1 2">
    <name type="scientific">Enterococcus rivorum</name>
    <dbReference type="NCBI Taxonomy" id="762845"/>
    <lineage>
        <taxon>Bacteria</taxon>
        <taxon>Bacillati</taxon>
        <taxon>Bacillota</taxon>
        <taxon>Bacilli</taxon>
        <taxon>Lactobacillales</taxon>
        <taxon>Enterococcaceae</taxon>
        <taxon>Enterococcus</taxon>
    </lineage>
</organism>
<evidence type="ECO:0000313" key="1">
    <source>
        <dbReference type="EMBL" id="OEH83931.1"/>
    </source>
</evidence>
<dbReference type="NCBIfam" id="TIGR03578">
    <property type="entry name" value="EF_0831"/>
    <property type="match status" value="1"/>
</dbReference>
<dbReference type="InterPro" id="IPR020037">
    <property type="entry name" value="DUF4312"/>
</dbReference>
<dbReference type="Proteomes" id="UP000095256">
    <property type="component" value="Unassembled WGS sequence"/>
</dbReference>
<dbReference type="STRING" id="762845.BCR26_00205"/>
<dbReference type="Pfam" id="PF14189">
    <property type="entry name" value="DUF4312"/>
    <property type="match status" value="1"/>
</dbReference>
<gene>
    <name evidence="1" type="ORF">BCR26_00205</name>
</gene>
<keyword evidence="2" id="KW-1185">Reference proteome</keyword>